<proteinExistence type="predicted"/>
<dbReference type="OrthoDB" id="10062030at2759"/>
<sequence>MAYNSTPHQSTEIPFRMIFGEEMRTPLDVIIADELCENKSECISEHDHVMKLRDESKKIVHEIVRKSLDNSEGNLVRRYQPRTAKGVKKKSSRFWTGSWVKVKKLSNVLYKIKHSPNSTLVIIHADNLKLNKGEEVPKWFKTQKKVFQAEMPNL</sequence>
<dbReference type="Proteomes" id="UP000507470">
    <property type="component" value="Unassembled WGS sequence"/>
</dbReference>
<dbReference type="AlphaFoldDB" id="A0A6J8A8W5"/>
<protein>
    <recommendedName>
        <fullName evidence="3">Integrase catalytic domain-containing protein</fullName>
    </recommendedName>
</protein>
<keyword evidence="2" id="KW-1185">Reference proteome</keyword>
<name>A0A6J8A8W5_MYTCO</name>
<evidence type="ECO:0000313" key="2">
    <source>
        <dbReference type="Proteomes" id="UP000507470"/>
    </source>
</evidence>
<dbReference type="EMBL" id="CACVKT020000908">
    <property type="protein sequence ID" value="CAC5363766.1"/>
    <property type="molecule type" value="Genomic_DNA"/>
</dbReference>
<accession>A0A6J8A8W5</accession>
<evidence type="ECO:0000313" key="1">
    <source>
        <dbReference type="EMBL" id="CAC5363766.1"/>
    </source>
</evidence>
<gene>
    <name evidence="1" type="ORF">MCOR_5065</name>
</gene>
<organism evidence="1 2">
    <name type="scientific">Mytilus coruscus</name>
    <name type="common">Sea mussel</name>
    <dbReference type="NCBI Taxonomy" id="42192"/>
    <lineage>
        <taxon>Eukaryota</taxon>
        <taxon>Metazoa</taxon>
        <taxon>Spiralia</taxon>
        <taxon>Lophotrochozoa</taxon>
        <taxon>Mollusca</taxon>
        <taxon>Bivalvia</taxon>
        <taxon>Autobranchia</taxon>
        <taxon>Pteriomorphia</taxon>
        <taxon>Mytilida</taxon>
        <taxon>Mytiloidea</taxon>
        <taxon>Mytilidae</taxon>
        <taxon>Mytilinae</taxon>
        <taxon>Mytilus</taxon>
    </lineage>
</organism>
<evidence type="ECO:0008006" key="3">
    <source>
        <dbReference type="Google" id="ProtNLM"/>
    </source>
</evidence>
<reference evidence="1 2" key="1">
    <citation type="submission" date="2020-06" db="EMBL/GenBank/DDBJ databases">
        <authorList>
            <person name="Li R."/>
            <person name="Bekaert M."/>
        </authorList>
    </citation>
    <scope>NUCLEOTIDE SEQUENCE [LARGE SCALE GENOMIC DNA]</scope>
    <source>
        <strain evidence="2">wild</strain>
    </source>
</reference>